<accession>A0A4R3Y134</accession>
<dbReference type="Gene3D" id="3.30.2310.20">
    <property type="entry name" value="RelE-like"/>
    <property type="match status" value="1"/>
</dbReference>
<dbReference type="AlphaFoldDB" id="A0A4R3Y134"/>
<dbReference type="Proteomes" id="UP000295367">
    <property type="component" value="Unassembled WGS sequence"/>
</dbReference>
<sequence>MEIHFKDKKIRELCEKQAVAEKKLGAACARKLRTRLDDLDAAGRVTDLTAGNPHLLKGDRSGQIALDLAGGWRLVFASDQDPCPVRDDLSIDWSQVTIICIEFIGDYHE</sequence>
<name>A0A4R3Y134_9PROT</name>
<reference evidence="1 2" key="1">
    <citation type="submission" date="2019-03" db="EMBL/GenBank/DDBJ databases">
        <title>Genomic Encyclopedia of Type Strains, Phase IV (KMG-IV): sequencing the most valuable type-strain genomes for metagenomic binning, comparative biology and taxonomic classification.</title>
        <authorList>
            <person name="Goeker M."/>
        </authorList>
    </citation>
    <scope>NUCLEOTIDE SEQUENCE [LARGE SCALE GENOMIC DNA]</scope>
    <source>
        <strain evidence="1 2">DSM 100309</strain>
    </source>
</reference>
<evidence type="ECO:0000313" key="2">
    <source>
        <dbReference type="Proteomes" id="UP000295367"/>
    </source>
</evidence>
<comment type="caution">
    <text evidence="1">The sequence shown here is derived from an EMBL/GenBank/DDBJ whole genome shotgun (WGS) entry which is preliminary data.</text>
</comment>
<evidence type="ECO:0000313" key="1">
    <source>
        <dbReference type="EMBL" id="TCV85815.1"/>
    </source>
</evidence>
<dbReference type="RefSeq" id="WP_124946537.1">
    <property type="nucleotide sequence ID" value="NZ_BHVT01000037.1"/>
</dbReference>
<keyword evidence="2" id="KW-1185">Reference proteome</keyword>
<dbReference type="InterPro" id="IPR035093">
    <property type="entry name" value="RelE/ParE_toxin_dom_sf"/>
</dbReference>
<dbReference type="OrthoDB" id="9801102at2"/>
<proteinExistence type="predicted"/>
<organism evidence="1 2">
    <name type="scientific">Sulfurirhabdus autotrophica</name>
    <dbReference type="NCBI Taxonomy" id="1706046"/>
    <lineage>
        <taxon>Bacteria</taxon>
        <taxon>Pseudomonadati</taxon>
        <taxon>Pseudomonadota</taxon>
        <taxon>Betaproteobacteria</taxon>
        <taxon>Nitrosomonadales</taxon>
        <taxon>Sulfuricellaceae</taxon>
        <taxon>Sulfurirhabdus</taxon>
    </lineage>
</organism>
<gene>
    <name evidence="1" type="ORF">EDC63_10823</name>
</gene>
<protein>
    <submittedName>
        <fullName evidence="1">Proteic killer suppression protein</fullName>
    </submittedName>
</protein>
<dbReference type="SUPFAM" id="SSF143011">
    <property type="entry name" value="RelE-like"/>
    <property type="match status" value="1"/>
</dbReference>
<dbReference type="EMBL" id="SMCO01000008">
    <property type="protein sequence ID" value="TCV85815.1"/>
    <property type="molecule type" value="Genomic_DNA"/>
</dbReference>